<dbReference type="Proteomes" id="UP000070371">
    <property type="component" value="Chromosome"/>
</dbReference>
<dbReference type="InterPro" id="IPR027396">
    <property type="entry name" value="DsrEFH-like"/>
</dbReference>
<proteinExistence type="predicted"/>
<organism evidence="1 2">
    <name type="scientific">Falsihalocynthiibacter arcticus</name>
    <dbReference type="NCBI Taxonomy" id="1579316"/>
    <lineage>
        <taxon>Bacteria</taxon>
        <taxon>Pseudomonadati</taxon>
        <taxon>Pseudomonadota</taxon>
        <taxon>Alphaproteobacteria</taxon>
        <taxon>Rhodobacterales</taxon>
        <taxon>Roseobacteraceae</taxon>
        <taxon>Falsihalocynthiibacter</taxon>
    </lineage>
</organism>
<evidence type="ECO:0000313" key="2">
    <source>
        <dbReference type="Proteomes" id="UP000070371"/>
    </source>
</evidence>
<dbReference type="KEGG" id="hat:RC74_20725"/>
<dbReference type="Gene3D" id="3.40.1260.10">
    <property type="entry name" value="DsrEFH-like"/>
    <property type="match status" value="1"/>
</dbReference>
<dbReference type="RefSeq" id="WP_038999838.1">
    <property type="nucleotide sequence ID" value="NZ_CP014327.1"/>
</dbReference>
<dbReference type="AlphaFoldDB" id="A0A126V505"/>
<name>A0A126V505_9RHOB</name>
<accession>A0A126V505</accession>
<dbReference type="STRING" id="1579316.RC74_20725"/>
<gene>
    <name evidence="1" type="ORF">RC74_20725</name>
</gene>
<protein>
    <submittedName>
        <fullName evidence="1">Uncharacterized protein</fullName>
    </submittedName>
</protein>
<evidence type="ECO:0000313" key="1">
    <source>
        <dbReference type="EMBL" id="AML53353.1"/>
    </source>
</evidence>
<keyword evidence="2" id="KW-1185">Reference proteome</keyword>
<dbReference type="EMBL" id="CP014327">
    <property type="protein sequence ID" value="AML53353.1"/>
    <property type="molecule type" value="Genomic_DNA"/>
</dbReference>
<dbReference type="OrthoDB" id="34364at2"/>
<reference evidence="1 2" key="1">
    <citation type="submission" date="2016-02" db="EMBL/GenBank/DDBJ databases">
        <title>Complete genome sequence of Halocynthiibacter arcticus PAMC 20958t from arctic marine sediment.</title>
        <authorList>
            <person name="Lee Y.M."/>
            <person name="Baek K."/>
            <person name="Lee H.K."/>
            <person name="Shin S.C."/>
        </authorList>
    </citation>
    <scope>NUCLEOTIDE SEQUENCE [LARGE SCALE GENOMIC DNA]</scope>
    <source>
        <strain evidence="1">PAMC 20958</strain>
    </source>
</reference>
<sequence length="111" mass="11749">MPKTVLHLFHADPSSLQTVPALAERILSAPSGELEVYLFGPAERMLADAEQAEFNSQIDALVKSGARVTTCIGIAQQIGAEAAFRSRNLALESAATAFPRFASEGASVISF</sequence>